<proteinExistence type="inferred from homology"/>
<dbReference type="EMBL" id="LR214951">
    <property type="protein sequence ID" value="VEU59194.1"/>
    <property type="molecule type" value="Genomic_DNA"/>
</dbReference>
<name>A0A449A4Q5_9BACT</name>
<dbReference type="GO" id="GO:0032259">
    <property type="term" value="P:methylation"/>
    <property type="evidence" value="ECO:0007669"/>
    <property type="project" value="UniProtKB-KW"/>
</dbReference>
<organism evidence="5 6">
    <name type="scientific">Mesomycoplasma neurolyticum</name>
    <dbReference type="NCBI Taxonomy" id="2120"/>
    <lineage>
        <taxon>Bacteria</taxon>
        <taxon>Bacillati</taxon>
        <taxon>Mycoplasmatota</taxon>
        <taxon>Mycoplasmoidales</taxon>
        <taxon>Metamycoplasmataceae</taxon>
        <taxon>Mesomycoplasma</taxon>
    </lineage>
</organism>
<keyword evidence="3" id="KW-0680">Restriction system</keyword>
<dbReference type="GO" id="GO:0003886">
    <property type="term" value="F:DNA (cytosine-5-)-methyltransferase activity"/>
    <property type="evidence" value="ECO:0007669"/>
    <property type="project" value="UniProtKB-EC"/>
</dbReference>
<sequence length="246" mass="29090">MWEVKRILEHNLDNLPKILVMENVKSLLQKKFAPEFNEWINFLKTLGYNSDYKVLNSQNYGSSQNRERVIMISTLANQKFIWPKEVTRSKQLENILNPKYDNENEFQKWDFLLKQINENDFKTTINGITKLTLKNYTRFNSENYIYLPINKGPTLTASGANSRLKFYFQDKKRIRTMNAIEAYKYMGFNEKKAQKILDSELIDEKKMIFTAGNSIPVEMLEKVFEQIVIFLQNSSKINKVKNDVLK</sequence>
<dbReference type="Pfam" id="PF00145">
    <property type="entry name" value="DNA_methylase"/>
    <property type="match status" value="1"/>
</dbReference>
<dbReference type="PRINTS" id="PR00105">
    <property type="entry name" value="C5METTRFRASE"/>
</dbReference>
<comment type="similarity">
    <text evidence="4">Belongs to the class I-like SAM-binding methyltransferase superfamily. C5-methyltransferase family.</text>
</comment>
<comment type="caution">
    <text evidence="4">Lacks conserved residue(s) required for the propagation of feature annotation.</text>
</comment>
<keyword evidence="6" id="KW-1185">Reference proteome</keyword>
<protein>
    <submittedName>
        <fullName evidence="5">CpG cytosine-specific DNA modification methyltransferase</fullName>
        <ecNumber evidence="5">2.1.1.37</ecNumber>
    </submittedName>
</protein>
<evidence type="ECO:0000313" key="6">
    <source>
        <dbReference type="Proteomes" id="UP000289440"/>
    </source>
</evidence>
<dbReference type="InterPro" id="IPR029063">
    <property type="entry name" value="SAM-dependent_MTases_sf"/>
</dbReference>
<gene>
    <name evidence="5" type="primary">banIM</name>
    <name evidence="5" type="ORF">NCTC10166_00152</name>
</gene>
<dbReference type="KEGG" id="mnu:NCTC10166_00152"/>
<keyword evidence="4" id="KW-0949">S-adenosyl-L-methionine</keyword>
<dbReference type="InterPro" id="IPR001525">
    <property type="entry name" value="C5_MeTfrase"/>
</dbReference>
<keyword evidence="2 4" id="KW-0808">Transferase</keyword>
<dbReference type="GO" id="GO:0009307">
    <property type="term" value="P:DNA restriction-modification system"/>
    <property type="evidence" value="ECO:0007669"/>
    <property type="project" value="UniProtKB-KW"/>
</dbReference>
<evidence type="ECO:0000256" key="4">
    <source>
        <dbReference type="PROSITE-ProRule" id="PRU01016"/>
    </source>
</evidence>
<evidence type="ECO:0000256" key="2">
    <source>
        <dbReference type="ARBA" id="ARBA00022679"/>
    </source>
</evidence>
<reference evidence="5 6" key="1">
    <citation type="submission" date="2019-01" db="EMBL/GenBank/DDBJ databases">
        <authorList>
            <consortium name="Pathogen Informatics"/>
        </authorList>
    </citation>
    <scope>NUCLEOTIDE SEQUENCE [LARGE SCALE GENOMIC DNA]</scope>
    <source>
        <strain evidence="5 6">NCTC10166</strain>
    </source>
</reference>
<dbReference type="Proteomes" id="UP000289440">
    <property type="component" value="Chromosome"/>
</dbReference>
<keyword evidence="1 4" id="KW-0489">Methyltransferase</keyword>
<dbReference type="EC" id="2.1.1.37" evidence="5"/>
<evidence type="ECO:0000256" key="1">
    <source>
        <dbReference type="ARBA" id="ARBA00022603"/>
    </source>
</evidence>
<evidence type="ECO:0000256" key="3">
    <source>
        <dbReference type="ARBA" id="ARBA00022747"/>
    </source>
</evidence>
<dbReference type="Gene3D" id="3.40.50.150">
    <property type="entry name" value="Vaccinia Virus protein VP39"/>
    <property type="match status" value="1"/>
</dbReference>
<dbReference type="PROSITE" id="PS51679">
    <property type="entry name" value="SAM_MT_C5"/>
    <property type="match status" value="1"/>
</dbReference>
<dbReference type="SUPFAM" id="SSF53335">
    <property type="entry name" value="S-adenosyl-L-methionine-dependent methyltransferases"/>
    <property type="match status" value="1"/>
</dbReference>
<dbReference type="Gene3D" id="3.90.120.10">
    <property type="entry name" value="DNA Methylase, subunit A, domain 2"/>
    <property type="match status" value="1"/>
</dbReference>
<evidence type="ECO:0000313" key="5">
    <source>
        <dbReference type="EMBL" id="VEU59194.1"/>
    </source>
</evidence>
<accession>A0A449A4Q5</accession>
<dbReference type="AlphaFoldDB" id="A0A449A4Q5"/>